<reference evidence="2" key="1">
    <citation type="submission" date="2020-01" db="EMBL/GenBank/DDBJ databases">
        <title>Insect and environment-associated Actinomycetes.</title>
        <authorList>
            <person name="Currrie C."/>
            <person name="Chevrette M."/>
            <person name="Carlson C."/>
            <person name="Stubbendieck R."/>
            <person name="Wendt-Pienkowski E."/>
        </authorList>
    </citation>
    <scope>NUCLEOTIDE SEQUENCE</scope>
    <source>
        <strain evidence="2">SID7499</strain>
    </source>
</reference>
<protein>
    <submittedName>
        <fullName evidence="2">PucR family transcriptional regulator</fullName>
    </submittedName>
</protein>
<dbReference type="EMBL" id="JAAGMN010000190">
    <property type="protein sequence ID" value="NEE05194.1"/>
    <property type="molecule type" value="Genomic_DNA"/>
</dbReference>
<evidence type="ECO:0000259" key="1">
    <source>
        <dbReference type="Pfam" id="PF07905"/>
    </source>
</evidence>
<feature type="non-terminal residue" evidence="2">
    <location>
        <position position="1"/>
    </location>
</feature>
<sequence>LGGEDELDRTVRGVMTTDLRDPSRYLSGGELVLTGLAWHRDAADSEPFVRILAGAGVAGLAAGEAELRDIPADLVEACRHHRLPLFAVNETVAFATITEHVVRQ</sequence>
<feature type="domain" description="Purine catabolism PurC-like" evidence="1">
    <location>
        <begin position="2"/>
        <end position="104"/>
    </location>
</feature>
<comment type="caution">
    <text evidence="2">The sequence shown here is derived from an EMBL/GenBank/DDBJ whole genome shotgun (WGS) entry which is preliminary data.</text>
</comment>
<name>A0A6G3WIB0_9ACTN</name>
<dbReference type="InterPro" id="IPR012914">
    <property type="entry name" value="PucR_dom"/>
</dbReference>
<dbReference type="AlphaFoldDB" id="A0A6G3WIB0"/>
<organism evidence="2">
    <name type="scientific">Streptomyces sp. SID7499</name>
    <dbReference type="NCBI Taxonomy" id="2706086"/>
    <lineage>
        <taxon>Bacteria</taxon>
        <taxon>Bacillati</taxon>
        <taxon>Actinomycetota</taxon>
        <taxon>Actinomycetes</taxon>
        <taxon>Kitasatosporales</taxon>
        <taxon>Streptomycetaceae</taxon>
        <taxon>Streptomyces</taxon>
    </lineage>
</organism>
<accession>A0A6G3WIB0</accession>
<gene>
    <name evidence="2" type="ORF">G3M58_01945</name>
</gene>
<dbReference type="Pfam" id="PF07905">
    <property type="entry name" value="PucR"/>
    <property type="match status" value="1"/>
</dbReference>
<feature type="non-terminal residue" evidence="2">
    <location>
        <position position="104"/>
    </location>
</feature>
<proteinExistence type="predicted"/>
<evidence type="ECO:0000313" key="2">
    <source>
        <dbReference type="EMBL" id="NEE05194.1"/>
    </source>
</evidence>